<evidence type="ECO:0000256" key="3">
    <source>
        <dbReference type="ARBA" id="ARBA00023052"/>
    </source>
</evidence>
<dbReference type="PANTHER" id="PTHR11516">
    <property type="entry name" value="PYRUVATE DEHYDROGENASE E1 COMPONENT, ALPHA SUBUNIT BACTERIAL AND ORGANELLAR"/>
    <property type="match status" value="1"/>
</dbReference>
<gene>
    <name evidence="5" type="primary">acoA</name>
    <name evidence="5" type="ORF">VAPA_2c04160</name>
</gene>
<keyword evidence="2 5" id="KW-0560">Oxidoreductase</keyword>
<feature type="domain" description="Dehydrogenase E1 component" evidence="4">
    <location>
        <begin position="14"/>
        <end position="309"/>
    </location>
</feature>
<proteinExistence type="predicted"/>
<dbReference type="InterPro" id="IPR050642">
    <property type="entry name" value="PDH_E1_Alpha_Subunit"/>
</dbReference>
<dbReference type="GO" id="GO:0006086">
    <property type="term" value="P:pyruvate decarboxylation to acetyl-CoA"/>
    <property type="evidence" value="ECO:0007669"/>
    <property type="project" value="TreeGrafter"/>
</dbReference>
<dbReference type="Proteomes" id="UP000016223">
    <property type="component" value="Chromosome 2"/>
</dbReference>
<dbReference type="CDD" id="cd02000">
    <property type="entry name" value="TPP_E1_PDC_ADC_BCADC"/>
    <property type="match status" value="1"/>
</dbReference>
<dbReference type="HOGENOM" id="CLU_029393_5_0_4"/>
<dbReference type="KEGG" id="vpd:VAPA_2c04160"/>
<dbReference type="RefSeq" id="WP_021003805.1">
    <property type="nucleotide sequence ID" value="NC_022234.1"/>
</dbReference>
<dbReference type="PATRIC" id="fig|1246301.3.peg.5938"/>
<dbReference type="InterPro" id="IPR029061">
    <property type="entry name" value="THDP-binding"/>
</dbReference>
<sequence length="327" mass="34929">MQMNAQQLMDAYQGMCTIREFEERVHKEFATGQIPGFVHLYAGEEASAVGVCMDLRPEDHIASTHRGHGHAIAKGCDVGAMMKEIFGRQGGLCKGKGGSMHIADIAKGMLGANGIVGGGPPLACGAALAAKVKGTQAVAVAFFGDGAFNQGTTLESMNFAAVYALPVLFVLEDNGYAESTASSWSIGGHNPVRRAEGFGLRGNRVDGHDFFAVYRAAKEALARMRAGGGPEFLHIEFTRYFGHFEGDQMTYRPPGEVKEERNYLDCLKFMRARLVSAGLVQPQVLDRIEAEAAALIEDAVGGARAAPPPDRADLLTDVYKTYPGALA</sequence>
<dbReference type="PANTHER" id="PTHR11516:SF60">
    <property type="entry name" value="PYRUVATE DEHYDROGENASE E1 COMPONENT SUBUNIT ALPHA"/>
    <property type="match status" value="1"/>
</dbReference>
<reference evidence="5 6" key="1">
    <citation type="submission" date="2012-10" db="EMBL/GenBank/DDBJ databases">
        <title>Genome sequence of Variovorax paradoxus B4.</title>
        <authorList>
            <person name="Schuldes J."/>
            <person name="Brandt U."/>
            <person name="Hiessl S."/>
            <person name="Wuebbeler J.H."/>
            <person name="Thuermer A."/>
            <person name="Steinbuechel A."/>
            <person name="Daniel R."/>
        </authorList>
    </citation>
    <scope>NUCLEOTIDE SEQUENCE [LARGE SCALE GENOMIC DNA]</scope>
    <source>
        <strain evidence="5 6">B4</strain>
    </source>
</reference>
<organism evidence="5 6">
    <name type="scientific">Variovorax paradoxus B4</name>
    <dbReference type="NCBI Taxonomy" id="1246301"/>
    <lineage>
        <taxon>Bacteria</taxon>
        <taxon>Pseudomonadati</taxon>
        <taxon>Pseudomonadota</taxon>
        <taxon>Betaproteobacteria</taxon>
        <taxon>Burkholderiales</taxon>
        <taxon>Comamonadaceae</taxon>
        <taxon>Variovorax</taxon>
    </lineage>
</organism>
<evidence type="ECO:0000313" key="5">
    <source>
        <dbReference type="EMBL" id="AGU52976.1"/>
    </source>
</evidence>
<dbReference type="Gene3D" id="3.40.50.970">
    <property type="match status" value="1"/>
</dbReference>
<dbReference type="SUPFAM" id="SSF52518">
    <property type="entry name" value="Thiamin diphosphate-binding fold (THDP-binding)"/>
    <property type="match status" value="1"/>
</dbReference>
<dbReference type="GO" id="GO:0004739">
    <property type="term" value="F:pyruvate dehydrogenase (acetyl-transferring) activity"/>
    <property type="evidence" value="ECO:0007669"/>
    <property type="project" value="TreeGrafter"/>
</dbReference>
<evidence type="ECO:0000256" key="1">
    <source>
        <dbReference type="ARBA" id="ARBA00001964"/>
    </source>
</evidence>
<evidence type="ECO:0000256" key="2">
    <source>
        <dbReference type="ARBA" id="ARBA00023002"/>
    </source>
</evidence>
<dbReference type="EC" id="1.1.1.-" evidence="5"/>
<keyword evidence="3" id="KW-0786">Thiamine pyrophosphate</keyword>
<dbReference type="OrthoDB" id="9766715at2"/>
<evidence type="ECO:0000313" key="6">
    <source>
        <dbReference type="Proteomes" id="UP000016223"/>
    </source>
</evidence>
<evidence type="ECO:0000259" key="4">
    <source>
        <dbReference type="Pfam" id="PF00676"/>
    </source>
</evidence>
<accession>T1XK92</accession>
<comment type="cofactor">
    <cofactor evidence="1">
        <name>thiamine diphosphate</name>
        <dbReference type="ChEBI" id="CHEBI:58937"/>
    </cofactor>
</comment>
<protein>
    <submittedName>
        <fullName evidence="5">Acetoin:2,6-dichlorophenolindophenol oxidoreductase, subunit alpha</fullName>
        <ecNumber evidence="5">1.1.1.-</ecNumber>
    </submittedName>
</protein>
<dbReference type="EMBL" id="CP003912">
    <property type="protein sequence ID" value="AGU52976.1"/>
    <property type="molecule type" value="Genomic_DNA"/>
</dbReference>
<dbReference type="AlphaFoldDB" id="T1XK92"/>
<dbReference type="InterPro" id="IPR001017">
    <property type="entry name" value="DH_E1"/>
</dbReference>
<name>T1XK92_VARPD</name>
<dbReference type="Pfam" id="PF00676">
    <property type="entry name" value="E1_dh"/>
    <property type="match status" value="1"/>
</dbReference>